<accession>X6LN48</accession>
<organism evidence="1 2">
    <name type="scientific">Reticulomyxa filosa</name>
    <dbReference type="NCBI Taxonomy" id="46433"/>
    <lineage>
        <taxon>Eukaryota</taxon>
        <taxon>Sar</taxon>
        <taxon>Rhizaria</taxon>
        <taxon>Retaria</taxon>
        <taxon>Foraminifera</taxon>
        <taxon>Monothalamids</taxon>
        <taxon>Reticulomyxidae</taxon>
        <taxon>Reticulomyxa</taxon>
    </lineage>
</organism>
<comment type="caution">
    <text evidence="1">The sequence shown here is derived from an EMBL/GenBank/DDBJ whole genome shotgun (WGS) entry which is preliminary data.</text>
</comment>
<keyword evidence="2" id="KW-1185">Reference proteome</keyword>
<gene>
    <name evidence="1" type="ORF">RFI_35286</name>
</gene>
<name>X6LN48_RETFI</name>
<feature type="non-terminal residue" evidence="1">
    <location>
        <position position="1"/>
    </location>
</feature>
<dbReference type="Proteomes" id="UP000023152">
    <property type="component" value="Unassembled WGS sequence"/>
</dbReference>
<proteinExistence type="predicted"/>
<evidence type="ECO:0000313" key="1">
    <source>
        <dbReference type="EMBL" id="ETO02150.1"/>
    </source>
</evidence>
<sequence>RSKKKKKSQRITTLGNEKRTLIQLAMVSYILSSQKVSFPFVVYYVTIGRKDSNNCSALNSNINRKKKCKVFNENKSWISGIEFSLFNCGRYLCFKSGGKTIHLLD</sequence>
<reference evidence="1 2" key="1">
    <citation type="journal article" date="2013" name="Curr. Biol.">
        <title>The Genome of the Foraminiferan Reticulomyxa filosa.</title>
        <authorList>
            <person name="Glockner G."/>
            <person name="Hulsmann N."/>
            <person name="Schleicher M."/>
            <person name="Noegel A.A."/>
            <person name="Eichinger L."/>
            <person name="Gallinger C."/>
            <person name="Pawlowski J."/>
            <person name="Sierra R."/>
            <person name="Euteneuer U."/>
            <person name="Pillet L."/>
            <person name="Moustafa A."/>
            <person name="Platzer M."/>
            <person name="Groth M."/>
            <person name="Szafranski K."/>
            <person name="Schliwa M."/>
        </authorList>
    </citation>
    <scope>NUCLEOTIDE SEQUENCE [LARGE SCALE GENOMIC DNA]</scope>
</reference>
<protein>
    <submittedName>
        <fullName evidence="1">Uncharacterized protein</fullName>
    </submittedName>
</protein>
<evidence type="ECO:0000313" key="2">
    <source>
        <dbReference type="Proteomes" id="UP000023152"/>
    </source>
</evidence>
<dbReference type="AlphaFoldDB" id="X6LN48"/>
<dbReference type="EMBL" id="ASPP01036596">
    <property type="protein sequence ID" value="ETO02150.1"/>
    <property type="molecule type" value="Genomic_DNA"/>
</dbReference>
<feature type="non-terminal residue" evidence="1">
    <location>
        <position position="105"/>
    </location>
</feature>